<accession>A0A0H3KNA1</accession>
<keyword evidence="2" id="KW-1185">Reference proteome</keyword>
<protein>
    <submittedName>
        <fullName evidence="1">Bacteriophage protein</fullName>
    </submittedName>
</protein>
<dbReference type="STRING" id="395019.BMULJ_04673"/>
<dbReference type="AlphaFoldDB" id="A0A0H3KNA1"/>
<dbReference type="EMBL" id="AP009386">
    <property type="protein sequence ID" value="BAG46523.1"/>
    <property type="molecule type" value="Genomic_DNA"/>
</dbReference>
<evidence type="ECO:0000313" key="1">
    <source>
        <dbReference type="EMBL" id="BAG46523.1"/>
    </source>
</evidence>
<proteinExistence type="predicted"/>
<dbReference type="Proteomes" id="UP000008815">
    <property type="component" value="Chromosome 2"/>
</dbReference>
<dbReference type="KEGG" id="bmj:BMULJ_04673"/>
<name>A0A0H3KNA1_BURM1</name>
<reference evidence="1 2" key="1">
    <citation type="submission" date="2007-04" db="EMBL/GenBank/DDBJ databases">
        <title>Complete genome sequence of Burkholderia multivorans ATCC 17616.</title>
        <authorList>
            <person name="Ohtsubo Y."/>
            <person name="Yamashita A."/>
            <person name="Kurokawa K."/>
            <person name="Takami H."/>
            <person name="Yuhara S."/>
            <person name="Nishiyama E."/>
            <person name="Endo R."/>
            <person name="Miyazaki R."/>
            <person name="Ono A."/>
            <person name="Yano K."/>
            <person name="Ito M."/>
            <person name="Sota M."/>
            <person name="Yuji N."/>
            <person name="Hattori M."/>
            <person name="Tsuda M."/>
        </authorList>
    </citation>
    <scope>NUCLEOTIDE SEQUENCE [LARGE SCALE GENOMIC DNA]</scope>
    <source>
        <strain evidence="2">ATCC 17616 / 249</strain>
    </source>
</reference>
<dbReference type="HOGENOM" id="CLU_3414588_0_0_4"/>
<sequence>MFRLDVLFVIALLIVVYIIAASGSGTC</sequence>
<gene>
    <name evidence="1" type="ordered locus">BMULJ_04673</name>
</gene>
<evidence type="ECO:0000313" key="2">
    <source>
        <dbReference type="Proteomes" id="UP000008815"/>
    </source>
</evidence>
<organism evidence="1 2">
    <name type="scientific">Burkholderia multivorans (strain ATCC 17616 / 249)</name>
    <dbReference type="NCBI Taxonomy" id="395019"/>
    <lineage>
        <taxon>Bacteria</taxon>
        <taxon>Pseudomonadati</taxon>
        <taxon>Pseudomonadota</taxon>
        <taxon>Betaproteobacteria</taxon>
        <taxon>Burkholderiales</taxon>
        <taxon>Burkholderiaceae</taxon>
        <taxon>Burkholderia</taxon>
        <taxon>Burkholderia cepacia complex</taxon>
    </lineage>
</organism>